<protein>
    <submittedName>
        <fullName evidence="2">Crotonase/enoyl-CoA hydratase family protein</fullName>
    </submittedName>
</protein>
<dbReference type="NCBIfam" id="NF006109">
    <property type="entry name" value="PRK08260.1"/>
    <property type="match status" value="1"/>
</dbReference>
<comment type="caution">
    <text evidence="2">The sequence shown here is derived from an EMBL/GenBank/DDBJ whole genome shotgun (WGS) entry which is preliminary data.</text>
</comment>
<dbReference type="PANTHER" id="PTHR43684">
    <property type="match status" value="1"/>
</dbReference>
<reference evidence="2 3" key="1">
    <citation type="submission" date="2023-01" db="EMBL/GenBank/DDBJ databases">
        <title>Pseudomonas SA3-5T sp. nov., isolated from tidal flat sediment.</title>
        <authorList>
            <person name="Kim H.S."/>
            <person name="Kim J.-S."/>
            <person name="Suh M.K."/>
            <person name="Eom M.K."/>
            <person name="Lee J.-S."/>
        </authorList>
    </citation>
    <scope>NUCLEOTIDE SEQUENCE [LARGE SCALE GENOMIC DNA]</scope>
    <source>
        <strain evidence="2 3">SA3-5</strain>
    </source>
</reference>
<dbReference type="InterPro" id="IPR051053">
    <property type="entry name" value="ECH/Chromodomain_protein"/>
</dbReference>
<accession>A0ABT4XLM7</accession>
<dbReference type="RefSeq" id="WP_271350009.1">
    <property type="nucleotide sequence ID" value="NZ_JAQJZJ010000015.1"/>
</dbReference>
<dbReference type="Pfam" id="PF00378">
    <property type="entry name" value="ECH_1"/>
    <property type="match status" value="1"/>
</dbReference>
<dbReference type="EMBL" id="JAQJZJ010000015">
    <property type="protein sequence ID" value="MDA7089119.1"/>
    <property type="molecule type" value="Genomic_DNA"/>
</dbReference>
<dbReference type="Proteomes" id="UP001212042">
    <property type="component" value="Unassembled WGS sequence"/>
</dbReference>
<dbReference type="SUPFAM" id="SSF52096">
    <property type="entry name" value="ClpP/crotonase"/>
    <property type="match status" value="1"/>
</dbReference>
<name>A0ABT4XLM7_9PSED</name>
<dbReference type="CDD" id="cd06558">
    <property type="entry name" value="crotonase-like"/>
    <property type="match status" value="1"/>
</dbReference>
<dbReference type="InterPro" id="IPR029045">
    <property type="entry name" value="ClpP/crotonase-like_dom_sf"/>
</dbReference>
<organism evidence="2 3">
    <name type="scientific">Pseudomonas aestuarii</name>
    <dbReference type="NCBI Taxonomy" id="3018340"/>
    <lineage>
        <taxon>Bacteria</taxon>
        <taxon>Pseudomonadati</taxon>
        <taxon>Pseudomonadota</taxon>
        <taxon>Gammaproteobacteria</taxon>
        <taxon>Pseudomonadales</taxon>
        <taxon>Pseudomonadaceae</taxon>
        <taxon>Pseudomonas</taxon>
    </lineage>
</organism>
<dbReference type="InterPro" id="IPR001753">
    <property type="entry name" value="Enoyl-CoA_hydra/iso"/>
</dbReference>
<evidence type="ECO:0000256" key="1">
    <source>
        <dbReference type="ARBA" id="ARBA00005254"/>
    </source>
</evidence>
<evidence type="ECO:0000313" key="2">
    <source>
        <dbReference type="EMBL" id="MDA7089119.1"/>
    </source>
</evidence>
<proteinExistence type="inferred from homology"/>
<comment type="similarity">
    <text evidence="1">Belongs to the enoyl-CoA hydratase/isomerase family.</text>
</comment>
<sequence length="317" mass="35023">MPRAHRASATRSEQKDDSMNYATLDWHVDDGLLKLTLNRPELMNTFTVEMADELEHAFKRASMDDEVRVVLVTGAGRAFCAGMDLSVEGNVFGLDENLSPSLRDMHERMDTAEIQNGVRDTGGQVTLAIQACRKPVVGVINGPAVGIGATMTLAMDFRLASEKARFGFVFGRLGIVPEACSSWFLPRIVGLQQALEWVYTADIFDANEALRGGLVRSIHSADTLLEEAEVFARRLVRDRSPVAIALSRQMLYRNSAQADPFEAHRIESLAMFYTSIGDGKEGVAAFLDKRAPRFVGKASELPTFYEQWTANVADEQT</sequence>
<keyword evidence="3" id="KW-1185">Reference proteome</keyword>
<dbReference type="Gene3D" id="3.90.226.10">
    <property type="entry name" value="2-enoyl-CoA Hydratase, Chain A, domain 1"/>
    <property type="match status" value="1"/>
</dbReference>
<dbReference type="PANTHER" id="PTHR43684:SF4">
    <property type="entry name" value="ENOYL-COA HYDRATASE_ISOMERASE FAMILY PROTEIN (AFU_ORTHOLOGUE AFUA_1G01890)"/>
    <property type="match status" value="1"/>
</dbReference>
<evidence type="ECO:0000313" key="3">
    <source>
        <dbReference type="Proteomes" id="UP001212042"/>
    </source>
</evidence>
<gene>
    <name evidence="2" type="ORF">PH586_22315</name>
</gene>